<reference evidence="1 2" key="1">
    <citation type="submission" date="2017-01" db="EMBL/GenBank/DDBJ databases">
        <title>The cable genome- insights into the physiology and evolution of filamentous bacteria capable of sulfide oxidation via long distance electron transfer.</title>
        <authorList>
            <person name="Schreiber L."/>
            <person name="Bjerg J.T."/>
            <person name="Boggild A."/>
            <person name="Van De Vossenberg J."/>
            <person name="Meysman F."/>
            <person name="Nielsen L.P."/>
            <person name="Schramm A."/>
            <person name="Kjeldsen K.U."/>
        </authorList>
    </citation>
    <scope>NUCLEOTIDE SEQUENCE [LARGE SCALE GENOMIC DNA]</scope>
    <source>
        <strain evidence="1">A3</strain>
    </source>
</reference>
<organism evidence="1 2">
    <name type="scientific">Candidatus Electrothrix marina</name>
    <dbReference type="NCBI Taxonomy" id="1859130"/>
    <lineage>
        <taxon>Bacteria</taxon>
        <taxon>Pseudomonadati</taxon>
        <taxon>Thermodesulfobacteriota</taxon>
        <taxon>Desulfobulbia</taxon>
        <taxon>Desulfobulbales</taxon>
        <taxon>Desulfobulbaceae</taxon>
        <taxon>Candidatus Electrothrix</taxon>
    </lineage>
</organism>
<protein>
    <submittedName>
        <fullName evidence="1">Uncharacterized protein</fullName>
    </submittedName>
</protein>
<evidence type="ECO:0000313" key="1">
    <source>
        <dbReference type="EMBL" id="RWX50662.1"/>
    </source>
</evidence>
<name>A0A444JC74_9BACT</name>
<dbReference type="Proteomes" id="UP000287615">
    <property type="component" value="Unassembled WGS sequence"/>
</dbReference>
<sequence length="69" mass="7021">TLNAAYAGAGALKVGSSYVIFAEEGAGNCPLKVTSSDTHWINPAGITPLGVILAPRASADDPVAYFKTL</sequence>
<evidence type="ECO:0000313" key="2">
    <source>
        <dbReference type="Proteomes" id="UP000287615"/>
    </source>
</evidence>
<dbReference type="EMBL" id="MTKR01000041">
    <property type="protein sequence ID" value="RWX50662.1"/>
    <property type="molecule type" value="Genomic_DNA"/>
</dbReference>
<gene>
    <name evidence="1" type="ORF">VU00_10411</name>
</gene>
<dbReference type="AlphaFoldDB" id="A0A444JC74"/>
<comment type="caution">
    <text evidence="1">The sequence shown here is derived from an EMBL/GenBank/DDBJ whole genome shotgun (WGS) entry which is preliminary data.</text>
</comment>
<feature type="non-terminal residue" evidence="1">
    <location>
        <position position="1"/>
    </location>
</feature>
<accession>A0A444JC74</accession>
<proteinExistence type="predicted"/>